<evidence type="ECO:0000256" key="2">
    <source>
        <dbReference type="ARBA" id="ARBA00022737"/>
    </source>
</evidence>
<dbReference type="PRINTS" id="PR00633">
    <property type="entry name" value="RCCNDNSATION"/>
</dbReference>
<comment type="caution">
    <text evidence="5">The sequence shown here is derived from an EMBL/GenBank/DDBJ whole genome shotgun (WGS) entry which is preliminary data.</text>
</comment>
<feature type="domain" description="RCC1-like" evidence="4">
    <location>
        <begin position="307"/>
        <end position="579"/>
    </location>
</feature>
<dbReference type="Proteomes" id="UP000518300">
    <property type="component" value="Unassembled WGS sequence"/>
</dbReference>
<dbReference type="Pfam" id="PF13540">
    <property type="entry name" value="RCC1_2"/>
    <property type="match status" value="2"/>
</dbReference>
<evidence type="ECO:0000256" key="1">
    <source>
        <dbReference type="ARBA" id="ARBA00022658"/>
    </source>
</evidence>
<dbReference type="Gene3D" id="2.60.40.2810">
    <property type="match status" value="2"/>
</dbReference>
<dbReference type="InterPro" id="IPR009091">
    <property type="entry name" value="RCC1/BLIP-II"/>
</dbReference>
<dbReference type="InterPro" id="IPR058923">
    <property type="entry name" value="RCC1-like_dom"/>
</dbReference>
<evidence type="ECO:0000259" key="4">
    <source>
        <dbReference type="Pfam" id="PF25390"/>
    </source>
</evidence>
<reference evidence="5 6" key="1">
    <citation type="submission" date="2020-04" db="EMBL/GenBank/DDBJ databases">
        <title>Draft genome of Pyxidicoccus fallax type strain.</title>
        <authorList>
            <person name="Whitworth D.E."/>
        </authorList>
    </citation>
    <scope>NUCLEOTIDE SEQUENCE [LARGE SCALE GENOMIC DNA]</scope>
    <source>
        <strain evidence="5 6">DSM 14698</strain>
    </source>
</reference>
<dbReference type="SUPFAM" id="SSF50985">
    <property type="entry name" value="RCC1/BLIP-II"/>
    <property type="match status" value="1"/>
</dbReference>
<dbReference type="GO" id="GO:0005737">
    <property type="term" value="C:cytoplasm"/>
    <property type="evidence" value="ECO:0007669"/>
    <property type="project" value="TreeGrafter"/>
</dbReference>
<dbReference type="PANTHER" id="PTHR45982">
    <property type="entry name" value="REGULATOR OF CHROMOSOME CONDENSATION"/>
    <property type="match status" value="1"/>
</dbReference>
<feature type="domain" description="Cadherin-like" evidence="3">
    <location>
        <begin position="2"/>
        <end position="82"/>
    </location>
</feature>
<sequence length="597" mass="61175">MATTDEDTAVVIPATTLLANDTDADGDSLTATAVAKATHGTVTLAGGNVTFTPEANFSGTATFEYTVSDGTSPRAATVTVTIHSVNDAPVAGDDSAVTRMDGELFIPVATLLANDSDVEGDLLAVSQVANARDGTVELVGDKVRFTPTPGFAGAARFEYQVSDIHGAAATGSVAVRVRDDVPNAVVAGPTHTCAAFQDGRVKCWGFNEYGQLGLGDGDSRGDGPDEMGGLLPFVRLGTGRKVTSLVLGAYHSCGLLERGAVKCWGANSSGSLGLGDTARRGNGPGEMDDALSPVDLGTGRTARALTANGSGYTCALLDDASVKCWGDNSHGQLGLGDTRSRGDGPGEMGDALPPVDLGRGRTAKALTSGYSHTCALLDDDSVKCWGYNEFGQLGLGDTRIRGDGPGEMGDALPTVKLGAGRTARAIVAGGYSTCALLDDGSIQCWGYNEYGQLGLGDTAHRGDGPGEMEAALPRVNLGTGRTAKALSLGEFYTCALLDDATVKCWGRNFHGQLGLGDAEDRGLSPSQMGDALPPVNLGTGRTATALTTGVHTCVTLDDGDVKCWGRNTYGQLGLGDTKERGDGRSAMGDGLPAVDFF</sequence>
<dbReference type="Gene3D" id="2.130.10.30">
    <property type="entry name" value="Regulator of chromosome condensation 1/beta-lactamase-inhibitor protein II"/>
    <property type="match status" value="2"/>
</dbReference>
<accession>A0A848LHZ3</accession>
<gene>
    <name evidence="5" type="ORF">HG543_18415</name>
</gene>
<dbReference type="InterPro" id="IPR051553">
    <property type="entry name" value="Ran_GTPase-activating"/>
</dbReference>
<keyword evidence="1" id="KW-0344">Guanine-nucleotide releasing factor</keyword>
<dbReference type="Pfam" id="PF25390">
    <property type="entry name" value="WD40_RLD"/>
    <property type="match status" value="1"/>
</dbReference>
<protein>
    <submittedName>
        <fullName evidence="5">Tandem-95 repeat protein</fullName>
    </submittedName>
</protein>
<dbReference type="NCBIfam" id="NF012211">
    <property type="entry name" value="tand_rpt_95"/>
    <property type="match status" value="2"/>
</dbReference>
<dbReference type="GO" id="GO:0005085">
    <property type="term" value="F:guanyl-nucleotide exchange factor activity"/>
    <property type="evidence" value="ECO:0007669"/>
    <property type="project" value="TreeGrafter"/>
</dbReference>
<dbReference type="AlphaFoldDB" id="A0A848LHZ3"/>
<evidence type="ECO:0000313" key="6">
    <source>
        <dbReference type="Proteomes" id="UP000518300"/>
    </source>
</evidence>
<dbReference type="Pfam" id="PF17892">
    <property type="entry name" value="Cadherin_5"/>
    <property type="match status" value="1"/>
</dbReference>
<dbReference type="PANTHER" id="PTHR45982:SF1">
    <property type="entry name" value="REGULATOR OF CHROMOSOME CONDENSATION"/>
    <property type="match status" value="1"/>
</dbReference>
<dbReference type="PROSITE" id="PS50012">
    <property type="entry name" value="RCC1_3"/>
    <property type="match status" value="6"/>
</dbReference>
<dbReference type="Pfam" id="PF17963">
    <property type="entry name" value="Big_9"/>
    <property type="match status" value="1"/>
</dbReference>
<evidence type="ECO:0000259" key="3">
    <source>
        <dbReference type="Pfam" id="PF17892"/>
    </source>
</evidence>
<keyword evidence="6" id="KW-1185">Reference proteome</keyword>
<name>A0A848LHZ3_9BACT</name>
<evidence type="ECO:0000313" key="5">
    <source>
        <dbReference type="EMBL" id="NMO16818.1"/>
    </source>
</evidence>
<keyword evidence="2" id="KW-0677">Repeat</keyword>
<dbReference type="InterPro" id="IPR041690">
    <property type="entry name" value="Cadherin_5"/>
</dbReference>
<dbReference type="InterPro" id="IPR000408">
    <property type="entry name" value="Reg_chr_condens"/>
</dbReference>
<proteinExistence type="predicted"/>
<organism evidence="5 6">
    <name type="scientific">Pyxidicoccus fallax</name>
    <dbReference type="NCBI Taxonomy" id="394095"/>
    <lineage>
        <taxon>Bacteria</taxon>
        <taxon>Pseudomonadati</taxon>
        <taxon>Myxococcota</taxon>
        <taxon>Myxococcia</taxon>
        <taxon>Myxococcales</taxon>
        <taxon>Cystobacterineae</taxon>
        <taxon>Myxococcaceae</taxon>
        <taxon>Pyxidicoccus</taxon>
    </lineage>
</organism>
<dbReference type="EMBL" id="JABBJJ010000079">
    <property type="protein sequence ID" value="NMO16818.1"/>
    <property type="molecule type" value="Genomic_DNA"/>
</dbReference>